<protein>
    <recommendedName>
        <fullName evidence="3">Glycosyl transferase family 1 domain-containing protein</fullName>
    </recommendedName>
</protein>
<feature type="domain" description="Glycosyl transferase family 1" evidence="3">
    <location>
        <begin position="172"/>
        <end position="326"/>
    </location>
</feature>
<name>A0A292YBI6_9BACT</name>
<dbReference type="Pfam" id="PF00534">
    <property type="entry name" value="Glycos_transf_1"/>
    <property type="match status" value="1"/>
</dbReference>
<evidence type="ECO:0000313" key="4">
    <source>
        <dbReference type="EMBL" id="GAX86810.1"/>
    </source>
</evidence>
<dbReference type="AlphaFoldDB" id="A0A292YBI6"/>
<keyword evidence="1" id="KW-0328">Glycosyltransferase</keyword>
<sequence length="355" mass="41202">MKIAYVYPEKLPSKKARAISVVNTACELSKIVDTTLIYEKNGDNVLDFYGINCNLNLKPVSRKFIIRSNKIFNFNLKKEIKKYDYFYVRHLKTAEFLIKNGANVIFESHEIFQIKNKKIKEIENFVYKNAKGLVFINENLQKKAKKFFNFTIPSKIIRNGCGFKVDFIKKDFSKLNEIYYIGNFYKWKGVDFLIEAVKGLNITLKIVGDGERKNELLNKASKNVKFLGYKSQNEIVNILKNSKITVIPNIPTIDSEFSTPIKLYEYLMTSNVVLASDFPTIQEIIKDGENGFLFKAGDKKDFLKKLNYILSLPQKELETISRNAYKTGKRFTWKNRAKQIVKFIKEIDENNISSS</sequence>
<accession>A0A292YBI6</accession>
<keyword evidence="5" id="KW-1185">Reference proteome</keyword>
<comment type="caution">
    <text evidence="4">The sequence shown here is derived from an EMBL/GenBank/DDBJ whole genome shotgun (WGS) entry which is preliminary data.</text>
</comment>
<dbReference type="EMBL" id="BDME01000001">
    <property type="protein sequence ID" value="GAX86810.1"/>
    <property type="molecule type" value="Genomic_DNA"/>
</dbReference>
<organism evidence="4 5">
    <name type="scientific">Lebetimonas natsushimae</name>
    <dbReference type="NCBI Taxonomy" id="1936991"/>
    <lineage>
        <taxon>Bacteria</taxon>
        <taxon>Pseudomonadati</taxon>
        <taxon>Campylobacterota</taxon>
        <taxon>Epsilonproteobacteria</taxon>
        <taxon>Nautiliales</taxon>
        <taxon>Nautiliaceae</taxon>
        <taxon>Lebetimonas</taxon>
    </lineage>
</organism>
<dbReference type="Gene3D" id="3.40.50.2000">
    <property type="entry name" value="Glycogen Phosphorylase B"/>
    <property type="match status" value="2"/>
</dbReference>
<evidence type="ECO:0000256" key="2">
    <source>
        <dbReference type="ARBA" id="ARBA00022679"/>
    </source>
</evidence>
<dbReference type="PANTHER" id="PTHR12526:SF629">
    <property type="entry name" value="TEICHURONIC ACID BIOSYNTHESIS GLYCOSYLTRANSFERASE TUAH-RELATED"/>
    <property type="match status" value="1"/>
</dbReference>
<evidence type="ECO:0000313" key="5">
    <source>
        <dbReference type="Proteomes" id="UP000217944"/>
    </source>
</evidence>
<dbReference type="SUPFAM" id="SSF53756">
    <property type="entry name" value="UDP-Glycosyltransferase/glycogen phosphorylase"/>
    <property type="match status" value="1"/>
</dbReference>
<dbReference type="Proteomes" id="UP000217944">
    <property type="component" value="Unassembled WGS sequence"/>
</dbReference>
<evidence type="ECO:0000259" key="3">
    <source>
        <dbReference type="Pfam" id="PF00534"/>
    </source>
</evidence>
<dbReference type="CDD" id="cd03801">
    <property type="entry name" value="GT4_PimA-like"/>
    <property type="match status" value="1"/>
</dbReference>
<keyword evidence="2" id="KW-0808">Transferase</keyword>
<reference evidence="4 5" key="1">
    <citation type="journal article" date="2017" name="Syst. Appl. Microbiol.">
        <title>Lebetimonas natsushimae sp. nov., a novel strictly anaerobic, moderately thermophilic chemoautotroph isolated from a deep-sea hydrothermal vent polychaete nest in the Mid-Okinawa Trough.</title>
        <authorList>
            <person name="Nagata R."/>
            <person name="Takaki Y."/>
            <person name="Tame A."/>
            <person name="Nunoura T."/>
            <person name="Muto H."/>
            <person name="Mino S."/>
            <person name="Sawayama S."/>
            <person name="Takai K."/>
            <person name="Nakagawa S."/>
        </authorList>
    </citation>
    <scope>NUCLEOTIDE SEQUENCE [LARGE SCALE GENOMIC DNA]</scope>
    <source>
        <strain evidence="4 5">HS1857</strain>
    </source>
</reference>
<dbReference type="RefSeq" id="WP_096257978.1">
    <property type="nucleotide sequence ID" value="NZ_BDME01000001.1"/>
</dbReference>
<dbReference type="PANTHER" id="PTHR12526">
    <property type="entry name" value="GLYCOSYLTRANSFERASE"/>
    <property type="match status" value="1"/>
</dbReference>
<dbReference type="OrthoDB" id="9775208at2"/>
<dbReference type="GO" id="GO:0016757">
    <property type="term" value="F:glycosyltransferase activity"/>
    <property type="evidence" value="ECO:0007669"/>
    <property type="project" value="UniProtKB-KW"/>
</dbReference>
<dbReference type="InterPro" id="IPR001296">
    <property type="entry name" value="Glyco_trans_1"/>
</dbReference>
<gene>
    <name evidence="4" type="ORF">LNAT_P0105</name>
</gene>
<proteinExistence type="predicted"/>
<evidence type="ECO:0000256" key="1">
    <source>
        <dbReference type="ARBA" id="ARBA00022676"/>
    </source>
</evidence>